<gene>
    <name evidence="1" type="ORF">KUCAC02_000477</name>
</gene>
<reference evidence="1" key="1">
    <citation type="submission" date="2022-05" db="EMBL/GenBank/DDBJ databases">
        <title>Chromosome-level genome of Chaenocephalus aceratus.</title>
        <authorList>
            <person name="Park H."/>
        </authorList>
    </citation>
    <scope>NUCLEOTIDE SEQUENCE</scope>
    <source>
        <strain evidence="1">KU_202001</strain>
    </source>
</reference>
<feature type="non-terminal residue" evidence="1">
    <location>
        <position position="1"/>
    </location>
</feature>
<dbReference type="Proteomes" id="UP001057452">
    <property type="component" value="Chromosome 18"/>
</dbReference>
<evidence type="ECO:0000313" key="2">
    <source>
        <dbReference type="Proteomes" id="UP001057452"/>
    </source>
</evidence>
<organism evidence="1 2">
    <name type="scientific">Chaenocephalus aceratus</name>
    <name type="common">Blackfin icefish</name>
    <name type="synonym">Chaenichthys aceratus</name>
    <dbReference type="NCBI Taxonomy" id="36190"/>
    <lineage>
        <taxon>Eukaryota</taxon>
        <taxon>Metazoa</taxon>
        <taxon>Chordata</taxon>
        <taxon>Craniata</taxon>
        <taxon>Vertebrata</taxon>
        <taxon>Euteleostomi</taxon>
        <taxon>Actinopterygii</taxon>
        <taxon>Neopterygii</taxon>
        <taxon>Teleostei</taxon>
        <taxon>Neoteleostei</taxon>
        <taxon>Acanthomorphata</taxon>
        <taxon>Eupercaria</taxon>
        <taxon>Perciformes</taxon>
        <taxon>Notothenioidei</taxon>
        <taxon>Channichthyidae</taxon>
        <taxon>Chaenocephalus</taxon>
    </lineage>
</organism>
<proteinExistence type="predicted"/>
<comment type="caution">
    <text evidence="1">The sequence shown here is derived from an EMBL/GenBank/DDBJ whole genome shotgun (WGS) entry which is preliminary data.</text>
</comment>
<dbReference type="EMBL" id="CM043802">
    <property type="protein sequence ID" value="KAI4808417.1"/>
    <property type="molecule type" value="Genomic_DNA"/>
</dbReference>
<evidence type="ECO:0000313" key="1">
    <source>
        <dbReference type="EMBL" id="KAI4808417.1"/>
    </source>
</evidence>
<protein>
    <submittedName>
        <fullName evidence="1">Uncharacterized protein</fullName>
    </submittedName>
</protein>
<keyword evidence="2" id="KW-1185">Reference proteome</keyword>
<name>A0ACB9W7G8_CHAAC</name>
<feature type="non-terminal residue" evidence="1">
    <location>
        <position position="96"/>
    </location>
</feature>
<sequence>TSAPLLLALTSLTSNRRSQLAGRETPRWREMKPPQLLDTHLPCSTVLLLLSIPSAMLCSPGFQRIKGLEEKHGDSLGRLFDSPVLIFYRNLTPGFL</sequence>
<accession>A0ACB9W7G8</accession>